<comment type="subcellular location">
    <subcellularLocation>
        <location evidence="1">Cell membrane</location>
        <topology evidence="1">Multi-pass membrane protein</topology>
    </subcellularLocation>
</comment>
<dbReference type="InterPro" id="IPR002293">
    <property type="entry name" value="AA/rel_permease1"/>
</dbReference>
<evidence type="ECO:0000256" key="3">
    <source>
        <dbReference type="ARBA" id="ARBA00022475"/>
    </source>
</evidence>
<feature type="compositionally biased region" description="Polar residues" evidence="9">
    <location>
        <begin position="7"/>
        <end position="20"/>
    </location>
</feature>
<dbReference type="FunFam" id="1.20.1740.10:FF:000041">
    <property type="entry name" value="Amino acid permease, putative"/>
    <property type="match status" value="2"/>
</dbReference>
<dbReference type="PANTHER" id="PTHR45826">
    <property type="entry name" value="POLYAMINE TRANSPORTER PUT1"/>
    <property type="match status" value="1"/>
</dbReference>
<keyword evidence="5" id="KW-0769">Symport</keyword>
<protein>
    <submittedName>
        <fullName evidence="11">Uncharacterized protein</fullName>
    </submittedName>
</protein>
<dbReference type="EMBL" id="JADGMS010000001">
    <property type="protein sequence ID" value="KAF9688610.1"/>
    <property type="molecule type" value="Genomic_DNA"/>
</dbReference>
<dbReference type="PANTHER" id="PTHR45826:SF18">
    <property type="entry name" value="NEUTRAL AMINO ACID TRANSPORTER"/>
    <property type="match status" value="1"/>
</dbReference>
<dbReference type="OrthoDB" id="5982228at2759"/>
<evidence type="ECO:0000256" key="6">
    <source>
        <dbReference type="ARBA" id="ARBA00022989"/>
    </source>
</evidence>
<proteinExistence type="inferred from homology"/>
<organism evidence="11 12">
    <name type="scientific">Salix dunnii</name>
    <dbReference type="NCBI Taxonomy" id="1413687"/>
    <lineage>
        <taxon>Eukaryota</taxon>
        <taxon>Viridiplantae</taxon>
        <taxon>Streptophyta</taxon>
        <taxon>Embryophyta</taxon>
        <taxon>Tracheophyta</taxon>
        <taxon>Spermatophyta</taxon>
        <taxon>Magnoliopsida</taxon>
        <taxon>eudicotyledons</taxon>
        <taxon>Gunneridae</taxon>
        <taxon>Pentapetalae</taxon>
        <taxon>rosids</taxon>
        <taxon>fabids</taxon>
        <taxon>Malpighiales</taxon>
        <taxon>Salicaceae</taxon>
        <taxon>Saliceae</taxon>
        <taxon>Salix</taxon>
    </lineage>
</organism>
<keyword evidence="3" id="KW-1003">Cell membrane</keyword>
<dbReference type="Proteomes" id="UP000657918">
    <property type="component" value="Unassembled WGS sequence"/>
</dbReference>
<evidence type="ECO:0000256" key="9">
    <source>
        <dbReference type="SAM" id="MobiDB-lite"/>
    </source>
</evidence>
<dbReference type="Gene3D" id="1.20.1740.10">
    <property type="entry name" value="Amino acid/polyamine transporter I"/>
    <property type="match status" value="2"/>
</dbReference>
<name>A0A835N9A5_9ROSI</name>
<dbReference type="InterPro" id="IPR044566">
    <property type="entry name" value="RMV1-like"/>
</dbReference>
<feature type="transmembrane region" description="Helical" evidence="10">
    <location>
        <begin position="553"/>
        <end position="575"/>
    </location>
</feature>
<feature type="transmembrane region" description="Helical" evidence="10">
    <location>
        <begin position="494"/>
        <end position="513"/>
    </location>
</feature>
<feature type="transmembrane region" description="Helical" evidence="10">
    <location>
        <begin position="177"/>
        <end position="197"/>
    </location>
</feature>
<feature type="transmembrane region" description="Helical" evidence="10">
    <location>
        <begin position="66"/>
        <end position="86"/>
    </location>
</feature>
<keyword evidence="12" id="KW-1185">Reference proteome</keyword>
<keyword evidence="2" id="KW-0813">Transport</keyword>
<dbReference type="GO" id="GO:0015293">
    <property type="term" value="F:symporter activity"/>
    <property type="evidence" value="ECO:0007669"/>
    <property type="project" value="UniProtKB-KW"/>
</dbReference>
<feature type="transmembrane region" description="Helical" evidence="10">
    <location>
        <begin position="468"/>
        <end position="487"/>
    </location>
</feature>
<feature type="transmembrane region" description="Helical" evidence="10">
    <location>
        <begin position="361"/>
        <end position="380"/>
    </location>
</feature>
<feature type="transmembrane region" description="Helical" evidence="10">
    <location>
        <begin position="866"/>
        <end position="883"/>
    </location>
</feature>
<feature type="transmembrane region" description="Helical" evidence="10">
    <location>
        <begin position="837"/>
        <end position="860"/>
    </location>
</feature>
<feature type="region of interest" description="Disordered" evidence="9">
    <location>
        <begin position="1"/>
        <end position="21"/>
    </location>
</feature>
<dbReference type="Pfam" id="PF13520">
    <property type="entry name" value="AA_permease_2"/>
    <property type="match status" value="2"/>
</dbReference>
<evidence type="ECO:0000313" key="11">
    <source>
        <dbReference type="EMBL" id="KAF9688610.1"/>
    </source>
</evidence>
<feature type="transmembrane region" description="Helical" evidence="10">
    <location>
        <begin position="251"/>
        <end position="276"/>
    </location>
</feature>
<dbReference type="AlphaFoldDB" id="A0A835N9A5"/>
<dbReference type="GO" id="GO:0015203">
    <property type="term" value="F:polyamine transmembrane transporter activity"/>
    <property type="evidence" value="ECO:0007669"/>
    <property type="project" value="UniProtKB-ARBA"/>
</dbReference>
<accession>A0A835N9A5</accession>
<feature type="transmembrane region" description="Helical" evidence="10">
    <location>
        <begin position="322"/>
        <end position="340"/>
    </location>
</feature>
<comment type="similarity">
    <text evidence="8">Belongs to the amino acid-polyamine-organocation (APC) superfamily. Polyamine:cation symporter (PHS) (TC 2.A.3.12) family.</text>
</comment>
<sequence>MSALDLRTTSETPSKAQDSLQELPVTTTTKKFPKKLTLVPLIFLIYFEVAGGPYGEEPAVQAAGPLYALLGFLIFPFIWSIPEALITAELSTAYPGNGGFVIWAERAFGPFCGSLMGSWKFLSGVINIAAFPALCINYMEKVVPALESGWPRKFALLISSLLLSFLNYTGLTIVGYAAVLLGLVSLSPFIIMSLMAIPKIHPHRWISFGQKGVKKDWTLFFNTLFWNLNFWDNVSTLAGEVDAPRKTFPTALLVAVIFTCVSYLIPLFAVTGAVSVDQSKWETGFHATAAEMIAGKWLKYWIEVGAVLSGIGLYEAQLSSSAYQLLGMADLGFVPNFFAVRYHFVSEFLIQFRIPMRLPGLIVMCLVPSAFLVLIMAIATKTVYLRLSILDIPNKGMKESRIDKHRWTKQWPTTPPDSIHKALQTYQYIQSFDTKKRMEPNLSSSDTQHLLEEQPPTTTTTTKSHGKLALIPLVFLIFFEVSGGPYGEESAVGAAGPLWAILGFLIFPFIWSIPEALITAELATAFPGNGGFVIWAHQAFGPFWGSLMGSWKFLTGVLNLASYPVLCIDYLKLVFPVFSSGVPRYIAVLVSTLVLSFLNYTGLAIVGYTAVTLGIVSLSPFLVLTLVSIPKIDPSRWISLGQKGVQKDWTLFFNTLFWNLNFWDSASTLAGEVEQPQKTFPIALLSAGVLTCLGYLVPLLAATGAIPLCQEDWTDGYFAHVAEMVAGKWLKIWMEAGACLSVIGLYEAQLSSCAYQVLGMADLGFLPQFFGVRSKWFNTPWVAILVSTVIALAGCYMDFADIISSVNFLYSLGMLLEFASFLWLRRKMPSIDRPFRVPMGLPGLIIMCLIPSVFLVYVMAVATRTVYMVSFILTVLGILWYFFMKFCKSRMWLQFNNTREKLEYDSLE</sequence>
<feature type="transmembrane region" description="Helical" evidence="10">
    <location>
        <begin position="606"/>
        <end position="629"/>
    </location>
</feature>
<keyword evidence="7 10" id="KW-0472">Membrane</keyword>
<keyword evidence="6 10" id="KW-1133">Transmembrane helix</keyword>
<gene>
    <name evidence="11" type="ORF">SADUNF_Sadunf01G0006100</name>
</gene>
<feature type="transmembrane region" description="Helical" evidence="10">
    <location>
        <begin position="217"/>
        <end position="239"/>
    </location>
</feature>
<feature type="transmembrane region" description="Helical" evidence="10">
    <location>
        <begin position="805"/>
        <end position="825"/>
    </location>
</feature>
<feature type="transmembrane region" description="Helical" evidence="10">
    <location>
        <begin position="582"/>
        <end position="600"/>
    </location>
</feature>
<evidence type="ECO:0000256" key="7">
    <source>
        <dbReference type="ARBA" id="ARBA00023136"/>
    </source>
</evidence>
<feature type="transmembrane region" description="Helical" evidence="10">
    <location>
        <begin position="36"/>
        <end position="54"/>
    </location>
</feature>
<feature type="transmembrane region" description="Helical" evidence="10">
    <location>
        <begin position="781"/>
        <end position="799"/>
    </location>
</feature>
<evidence type="ECO:0000313" key="12">
    <source>
        <dbReference type="Proteomes" id="UP000657918"/>
    </source>
</evidence>
<evidence type="ECO:0000256" key="10">
    <source>
        <dbReference type="SAM" id="Phobius"/>
    </source>
</evidence>
<feature type="transmembrane region" description="Helical" evidence="10">
    <location>
        <begin position="154"/>
        <end position="171"/>
    </location>
</feature>
<evidence type="ECO:0000256" key="8">
    <source>
        <dbReference type="ARBA" id="ARBA00024041"/>
    </source>
</evidence>
<evidence type="ECO:0000256" key="2">
    <source>
        <dbReference type="ARBA" id="ARBA00022448"/>
    </source>
</evidence>
<evidence type="ECO:0000256" key="1">
    <source>
        <dbReference type="ARBA" id="ARBA00004651"/>
    </source>
</evidence>
<keyword evidence="4 10" id="KW-0812">Transmembrane</keyword>
<feature type="region of interest" description="Disordered" evidence="9">
    <location>
        <begin position="438"/>
        <end position="463"/>
    </location>
</feature>
<evidence type="ECO:0000256" key="4">
    <source>
        <dbReference type="ARBA" id="ARBA00022692"/>
    </source>
</evidence>
<comment type="caution">
    <text evidence="11">The sequence shown here is derived from an EMBL/GenBank/DDBJ whole genome shotgun (WGS) entry which is preliminary data.</text>
</comment>
<reference evidence="11 12" key="1">
    <citation type="submission" date="2020-10" db="EMBL/GenBank/DDBJ databases">
        <title>Plant Genome Project.</title>
        <authorList>
            <person name="Zhang R.-G."/>
        </authorList>
    </citation>
    <scope>NUCLEOTIDE SEQUENCE [LARGE SCALE GENOMIC DNA]</scope>
    <source>
        <strain evidence="11">FAFU-HL-1</strain>
        <tissue evidence="11">Leaf</tissue>
    </source>
</reference>
<dbReference type="GO" id="GO:0005886">
    <property type="term" value="C:plasma membrane"/>
    <property type="evidence" value="ECO:0007669"/>
    <property type="project" value="UniProtKB-SubCell"/>
</dbReference>
<evidence type="ECO:0000256" key="5">
    <source>
        <dbReference type="ARBA" id="ARBA00022847"/>
    </source>
</evidence>